<protein>
    <recommendedName>
        <fullName evidence="5">Transmembrane protein</fullName>
    </recommendedName>
</protein>
<dbReference type="Proteomes" id="UP000054937">
    <property type="component" value="Unassembled WGS sequence"/>
</dbReference>
<dbReference type="OrthoDB" id="10643639at2759"/>
<keyword evidence="4" id="KW-1185">Reference proteome</keyword>
<comment type="caution">
    <text evidence="3">The sequence shown here is derived from an EMBL/GenBank/DDBJ whole genome shotgun (WGS) entry which is preliminary data.</text>
</comment>
<dbReference type="EMBL" id="LDAU01000231">
    <property type="protein sequence ID" value="KRW98772.1"/>
    <property type="molecule type" value="Genomic_DNA"/>
</dbReference>
<organism evidence="3 4">
    <name type="scientific">Pseudocohnilembus persalinus</name>
    <name type="common">Ciliate</name>
    <dbReference type="NCBI Taxonomy" id="266149"/>
    <lineage>
        <taxon>Eukaryota</taxon>
        <taxon>Sar</taxon>
        <taxon>Alveolata</taxon>
        <taxon>Ciliophora</taxon>
        <taxon>Intramacronucleata</taxon>
        <taxon>Oligohymenophorea</taxon>
        <taxon>Scuticociliatia</taxon>
        <taxon>Philasterida</taxon>
        <taxon>Pseudocohnilembidae</taxon>
        <taxon>Pseudocohnilembus</taxon>
    </lineage>
</organism>
<evidence type="ECO:0000313" key="3">
    <source>
        <dbReference type="EMBL" id="KRW98772.1"/>
    </source>
</evidence>
<feature type="transmembrane region" description="Helical" evidence="2">
    <location>
        <begin position="202"/>
        <end position="224"/>
    </location>
</feature>
<name>A0A0V0Q9N9_PSEPJ</name>
<evidence type="ECO:0008006" key="5">
    <source>
        <dbReference type="Google" id="ProtNLM"/>
    </source>
</evidence>
<gene>
    <name evidence="3" type="ORF">PPERSA_03907</name>
</gene>
<keyword evidence="2" id="KW-0812">Transmembrane</keyword>
<dbReference type="AlphaFoldDB" id="A0A0V0Q9N9"/>
<reference evidence="3 4" key="1">
    <citation type="journal article" date="2015" name="Sci. Rep.">
        <title>Genome of the facultative scuticociliatosis pathogen Pseudocohnilembus persalinus provides insight into its virulence through horizontal gene transfer.</title>
        <authorList>
            <person name="Xiong J."/>
            <person name="Wang G."/>
            <person name="Cheng J."/>
            <person name="Tian M."/>
            <person name="Pan X."/>
            <person name="Warren A."/>
            <person name="Jiang C."/>
            <person name="Yuan D."/>
            <person name="Miao W."/>
        </authorList>
    </citation>
    <scope>NUCLEOTIDE SEQUENCE [LARGE SCALE GENOMIC DNA]</scope>
    <source>
        <strain evidence="3">36N120E</strain>
    </source>
</reference>
<feature type="compositionally biased region" description="Polar residues" evidence="1">
    <location>
        <begin position="25"/>
        <end position="50"/>
    </location>
</feature>
<dbReference type="InParanoid" id="A0A0V0Q9N9"/>
<keyword evidence="2" id="KW-1133">Transmembrane helix</keyword>
<evidence type="ECO:0000256" key="1">
    <source>
        <dbReference type="SAM" id="MobiDB-lite"/>
    </source>
</evidence>
<keyword evidence="2" id="KW-0472">Membrane</keyword>
<proteinExistence type="predicted"/>
<feature type="region of interest" description="Disordered" evidence="1">
    <location>
        <begin position="1"/>
        <end position="58"/>
    </location>
</feature>
<evidence type="ECO:0000313" key="4">
    <source>
        <dbReference type="Proteomes" id="UP000054937"/>
    </source>
</evidence>
<feature type="compositionally biased region" description="Basic and acidic residues" evidence="1">
    <location>
        <begin position="1"/>
        <end position="24"/>
    </location>
</feature>
<dbReference type="OMA" id="ILAIMFK"/>
<accession>A0A0V0Q9N9</accession>
<sequence length="296" mass="35945">MKDNQENSSREHQKIDKQFQEKNQQESIQQDTNDNINSNQKDQKQAQNFDKQNEDLNNKNLNTQELKVRDELKQNMQQFVQQQRKQKLPKTFMYQFEMMKIDFPIKFRHIMFFSLGVYLVYNRVQQSQEYHNFKEKIYARNIKTINNKIKQNEDDKNLVLSNVRGLPDQGDWIYSQNLPISQQAELRQRSQFYEHWMNKYNFYLPLFIIAGLQFPLLSGIWGFYNVRTYKYQNQQLEKDIQKQIYNNQNYVQEEQQSKLSFLKQYKDKIYQYDTVYPIGVLSVVSAIRILAIMFKL</sequence>
<feature type="transmembrane region" description="Helical" evidence="2">
    <location>
        <begin position="275"/>
        <end position="294"/>
    </location>
</feature>
<evidence type="ECO:0000256" key="2">
    <source>
        <dbReference type="SAM" id="Phobius"/>
    </source>
</evidence>